<dbReference type="Pfam" id="PF06055">
    <property type="entry name" value="ExoD"/>
    <property type="match status" value="1"/>
</dbReference>
<dbReference type="AlphaFoldDB" id="A0A921TCN1"/>
<accession>A0A921TCN1</accession>
<keyword evidence="1" id="KW-0812">Transmembrane</keyword>
<keyword evidence="3" id="KW-1185">Reference proteome</keyword>
<feature type="transmembrane region" description="Helical" evidence="1">
    <location>
        <begin position="156"/>
        <end position="175"/>
    </location>
</feature>
<protein>
    <submittedName>
        <fullName evidence="2">ExoD protein</fullName>
    </submittedName>
</protein>
<evidence type="ECO:0000313" key="2">
    <source>
        <dbReference type="EMBL" id="KAF0675102.1"/>
    </source>
</evidence>
<dbReference type="PIRSF" id="PIRSF033239">
    <property type="entry name" value="ExoD"/>
    <property type="match status" value="1"/>
</dbReference>
<dbReference type="Proteomes" id="UP000698242">
    <property type="component" value="Unassembled WGS sequence"/>
</dbReference>
<name>A0A921TCN1_9RHOB</name>
<keyword evidence="1" id="KW-1133">Transmembrane helix</keyword>
<gene>
    <name evidence="2" type="primary">exoD</name>
    <name evidence="2" type="ORF">PMES_02563</name>
</gene>
<dbReference type="PANTHER" id="PTHR41795:SF1">
    <property type="entry name" value="EXOPOLYSACCHARIDE SYNTHESIS PROTEIN"/>
    <property type="match status" value="1"/>
</dbReference>
<dbReference type="InterPro" id="IPR010331">
    <property type="entry name" value="ExoD"/>
</dbReference>
<feature type="transmembrane region" description="Helical" evidence="1">
    <location>
        <begin position="126"/>
        <end position="150"/>
    </location>
</feature>
<evidence type="ECO:0000256" key="1">
    <source>
        <dbReference type="SAM" id="Phobius"/>
    </source>
</evidence>
<comment type="caution">
    <text evidence="2">The sequence shown here is derived from an EMBL/GenBank/DDBJ whole genome shotgun (WGS) entry which is preliminary data.</text>
</comment>
<reference evidence="2" key="1">
    <citation type="submission" date="2013-03" db="EMBL/GenBank/DDBJ databases">
        <title>Genome Sequence of the Profundibacterium mesophilum strain KAUST100406-0324T from Red Sea, a novel genus in the family Rhodobacteraceae.</title>
        <authorList>
            <person name="Essack M."/>
            <person name="Alam I."/>
            <person name="Lafi F."/>
            <person name="Alawi W."/>
            <person name="Kamanu F."/>
            <person name="Al-Suwailem A."/>
            <person name="Lee O.O."/>
            <person name="Xu Y."/>
            <person name="Bajic V."/>
            <person name="Qian P.-Y."/>
            <person name="Archer J."/>
        </authorList>
    </citation>
    <scope>NUCLEOTIDE SEQUENCE</scope>
    <source>
        <strain evidence="2">KAUST100406-0324</strain>
    </source>
</reference>
<dbReference type="EMBL" id="APKE01000031">
    <property type="protein sequence ID" value="KAF0675102.1"/>
    <property type="molecule type" value="Genomic_DNA"/>
</dbReference>
<organism evidence="2 3">
    <name type="scientific">Profundibacterium mesophilum KAUST100406-0324</name>
    <dbReference type="NCBI Taxonomy" id="1037889"/>
    <lineage>
        <taxon>Bacteria</taxon>
        <taxon>Pseudomonadati</taxon>
        <taxon>Pseudomonadota</taxon>
        <taxon>Alphaproteobacteria</taxon>
        <taxon>Rhodobacterales</taxon>
        <taxon>Roseobacteraceae</taxon>
        <taxon>Profundibacterium</taxon>
    </lineage>
</organism>
<feature type="transmembrane region" description="Helical" evidence="1">
    <location>
        <begin position="57"/>
        <end position="79"/>
    </location>
</feature>
<dbReference type="PANTHER" id="PTHR41795">
    <property type="entry name" value="EXOPOLYSACCHARIDE SYNTHESIS PROTEIN"/>
    <property type="match status" value="1"/>
</dbReference>
<sequence>MAGTDEHDGGNSAVEGIFDALEEATKGRDRVTLGTIVEAIGSRGYGPFLTVPALFEITPIGAIPGVPTLIALIIVLFAVQIAAGRDHLWLPGFVKNRSLESTKIDKAVDKMRPVGRKMDRWLRNRLRVFASDMGVRIAAVAAIALCLTVPPLEIVPFASSAPMIAIAILGLAILVRDGALMLAGYAMALGAVAIGIGMLGGGSPVG</sequence>
<dbReference type="OrthoDB" id="7949130at2"/>
<evidence type="ECO:0000313" key="3">
    <source>
        <dbReference type="Proteomes" id="UP000698242"/>
    </source>
</evidence>
<keyword evidence="1" id="KW-0472">Membrane</keyword>
<feature type="transmembrane region" description="Helical" evidence="1">
    <location>
        <begin position="182"/>
        <end position="201"/>
    </location>
</feature>
<proteinExistence type="predicted"/>